<proteinExistence type="predicted"/>
<gene>
    <name evidence="1" type="ORF">JG687_00016591</name>
</gene>
<sequence>MTDQYKFLEVWRTSLLGSIVHEHLISALSPLQVSFDFLPNAHHDTYFSKTLSVRLPLDKENRRGTKQLQRLQSADAGGGRPIYPNWVWLCGKLAPTDPGAVRSPVSWGILLGFQGYPWVNSPEFREATQKLKNMALGEQFRGNQSGFR</sequence>
<accession>A0A8T1TUR8</accession>
<evidence type="ECO:0000313" key="2">
    <source>
        <dbReference type="Proteomes" id="UP000688947"/>
    </source>
</evidence>
<name>A0A8T1TUR8_9STRA</name>
<organism evidence="1 2">
    <name type="scientific">Phytophthora cactorum</name>
    <dbReference type="NCBI Taxonomy" id="29920"/>
    <lineage>
        <taxon>Eukaryota</taxon>
        <taxon>Sar</taxon>
        <taxon>Stramenopiles</taxon>
        <taxon>Oomycota</taxon>
        <taxon>Peronosporomycetes</taxon>
        <taxon>Peronosporales</taxon>
        <taxon>Peronosporaceae</taxon>
        <taxon>Phytophthora</taxon>
    </lineage>
</organism>
<evidence type="ECO:0000313" key="1">
    <source>
        <dbReference type="EMBL" id="KAG6946626.1"/>
    </source>
</evidence>
<dbReference type="AlphaFoldDB" id="A0A8T1TUR8"/>
<reference evidence="1" key="1">
    <citation type="submission" date="2021-01" db="EMBL/GenBank/DDBJ databases">
        <title>Phytophthora aleatoria, a newly-described species from Pinus radiata is distinct from Phytophthora cactorum isolates based on comparative genomics.</title>
        <authorList>
            <person name="Mcdougal R."/>
            <person name="Panda P."/>
            <person name="Williams N."/>
            <person name="Studholme D.J."/>
        </authorList>
    </citation>
    <scope>NUCLEOTIDE SEQUENCE</scope>
    <source>
        <strain evidence="1">NZFS 3830</strain>
    </source>
</reference>
<dbReference type="EMBL" id="JAENGZ010001705">
    <property type="protein sequence ID" value="KAG6946626.1"/>
    <property type="molecule type" value="Genomic_DNA"/>
</dbReference>
<comment type="caution">
    <text evidence="1">The sequence shown here is derived from an EMBL/GenBank/DDBJ whole genome shotgun (WGS) entry which is preliminary data.</text>
</comment>
<dbReference type="Proteomes" id="UP000688947">
    <property type="component" value="Unassembled WGS sequence"/>
</dbReference>
<protein>
    <submittedName>
        <fullName evidence="1">Uncharacterized protein</fullName>
    </submittedName>
</protein>